<proteinExistence type="predicted"/>
<protein>
    <recommendedName>
        <fullName evidence="3">Retrotransposon gag domain-containing protein</fullName>
    </recommendedName>
</protein>
<feature type="non-terminal residue" evidence="1">
    <location>
        <position position="1"/>
    </location>
</feature>
<evidence type="ECO:0008006" key="3">
    <source>
        <dbReference type="Google" id="ProtNLM"/>
    </source>
</evidence>
<dbReference type="Proteomes" id="UP000257109">
    <property type="component" value="Unassembled WGS sequence"/>
</dbReference>
<sequence>MNRMFLEKFFPASRTTTIRKEICGIRQHFGETLHEFDDDGPKHIDATSGGALMDKTPTTTRHLISNMESNTQQFGIRGFDPSQMVNEIGAVDNMRLESELTELTSLVRQLAVGQHQPSIAARVCGICTSVEHPIDMCPTLQETKSNHPESVGTIGGIAIPTTATIESAISRQLTISRGPDEAVSNKQSRVPTKYEFQQHAVLAKYECHHPRPQDADRIAGQHYESSIVDWVQEPSLTINFESEGECKHSIIEKW</sequence>
<reference evidence="1" key="1">
    <citation type="submission" date="2018-05" db="EMBL/GenBank/DDBJ databases">
        <title>Draft genome of Mucuna pruriens seed.</title>
        <authorList>
            <person name="Nnadi N.E."/>
            <person name="Vos R."/>
            <person name="Hasami M.H."/>
            <person name="Devisetty U.K."/>
            <person name="Aguiy J.C."/>
        </authorList>
    </citation>
    <scope>NUCLEOTIDE SEQUENCE [LARGE SCALE GENOMIC DNA]</scope>
    <source>
        <strain evidence="1">JCA_2017</strain>
    </source>
</reference>
<organism evidence="1 2">
    <name type="scientific">Mucuna pruriens</name>
    <name type="common">Velvet bean</name>
    <name type="synonym">Dolichos pruriens</name>
    <dbReference type="NCBI Taxonomy" id="157652"/>
    <lineage>
        <taxon>Eukaryota</taxon>
        <taxon>Viridiplantae</taxon>
        <taxon>Streptophyta</taxon>
        <taxon>Embryophyta</taxon>
        <taxon>Tracheophyta</taxon>
        <taxon>Spermatophyta</taxon>
        <taxon>Magnoliopsida</taxon>
        <taxon>eudicotyledons</taxon>
        <taxon>Gunneridae</taxon>
        <taxon>Pentapetalae</taxon>
        <taxon>rosids</taxon>
        <taxon>fabids</taxon>
        <taxon>Fabales</taxon>
        <taxon>Fabaceae</taxon>
        <taxon>Papilionoideae</taxon>
        <taxon>50 kb inversion clade</taxon>
        <taxon>NPAAA clade</taxon>
        <taxon>indigoferoid/millettioid clade</taxon>
        <taxon>Phaseoleae</taxon>
        <taxon>Mucuna</taxon>
    </lineage>
</organism>
<dbReference type="EMBL" id="QJKJ01015536">
    <property type="protein sequence ID" value="RDX62367.1"/>
    <property type="molecule type" value="Genomic_DNA"/>
</dbReference>
<accession>A0A371E8M2</accession>
<keyword evidence="2" id="KW-1185">Reference proteome</keyword>
<gene>
    <name evidence="1" type="ORF">CR513_59309</name>
</gene>
<dbReference type="OrthoDB" id="1689420at2759"/>
<evidence type="ECO:0000313" key="1">
    <source>
        <dbReference type="EMBL" id="RDX62367.1"/>
    </source>
</evidence>
<name>A0A371E8M2_MUCPR</name>
<evidence type="ECO:0000313" key="2">
    <source>
        <dbReference type="Proteomes" id="UP000257109"/>
    </source>
</evidence>
<comment type="caution">
    <text evidence="1">The sequence shown here is derived from an EMBL/GenBank/DDBJ whole genome shotgun (WGS) entry which is preliminary data.</text>
</comment>
<dbReference type="AlphaFoldDB" id="A0A371E8M2"/>